<dbReference type="EMBL" id="DRXG01000007">
    <property type="protein sequence ID" value="HHN51785.1"/>
    <property type="molecule type" value="Genomic_DNA"/>
</dbReference>
<dbReference type="HAMAP" id="MF_01343_A">
    <property type="entry name" value="Ribosomal_uS15_A"/>
    <property type="match status" value="1"/>
</dbReference>
<comment type="similarity">
    <text evidence="1 4 5">Belongs to the universal ribosomal protein uS15 family.</text>
</comment>
<feature type="compositionally biased region" description="Basic residues" evidence="6">
    <location>
        <begin position="1"/>
        <end position="11"/>
    </location>
</feature>
<reference evidence="9" key="1">
    <citation type="journal article" date="2020" name="mSystems">
        <title>Genome- and Community-Level Interaction Insights into Carbon Utilization and Element Cycling Functions of Hydrothermarchaeota in Hydrothermal Sediment.</title>
        <authorList>
            <person name="Zhou Z."/>
            <person name="Liu Y."/>
            <person name="Xu W."/>
            <person name="Pan J."/>
            <person name="Luo Z.H."/>
            <person name="Li M."/>
        </authorList>
    </citation>
    <scope>NUCLEOTIDE SEQUENCE [LARGE SCALE GENOMIC DNA]</scope>
    <source>
        <strain evidence="10">SpSt-1073</strain>
        <strain evidence="9">SpSt-613</strain>
        <strain evidence="8">SpSt-669</strain>
    </source>
</reference>
<dbReference type="PROSITE" id="PS00362">
    <property type="entry name" value="RIBOSOMAL_S15"/>
    <property type="match status" value="1"/>
</dbReference>
<name>A0A7C4I6B2_CALS0</name>
<evidence type="ECO:0000259" key="7">
    <source>
        <dbReference type="SMART" id="SM01386"/>
    </source>
</evidence>
<dbReference type="InterPro" id="IPR000589">
    <property type="entry name" value="Ribosomal_uS15"/>
</dbReference>
<proteinExistence type="inferred from homology"/>
<evidence type="ECO:0000256" key="3">
    <source>
        <dbReference type="ARBA" id="ARBA00023274"/>
    </source>
</evidence>
<dbReference type="SMART" id="SM01386">
    <property type="entry name" value="Ribosomal_S13_N"/>
    <property type="match status" value="1"/>
</dbReference>
<evidence type="ECO:0000256" key="2">
    <source>
        <dbReference type="ARBA" id="ARBA00022980"/>
    </source>
</evidence>
<sequence length="144" mass="16504">MARMHASKRGKSGSTRPLSKIPPPWLKLLPEEVESLVVKYAKEGMPPSMIGVVLRDQHGVPLVKTVTGKTILQILEEHNLKPPVPEDLQNLLEKIRRMRIHLEKNKSDGHNIHRLQLVESKVRRLVKYYKSRGILPLEYDPLKA</sequence>
<organism evidence="9">
    <name type="scientific">Caldiarchaeum subterraneum</name>
    <dbReference type="NCBI Taxonomy" id="311458"/>
    <lineage>
        <taxon>Archaea</taxon>
        <taxon>Nitrososphaerota</taxon>
        <taxon>Candidatus Caldarchaeales</taxon>
        <taxon>Candidatus Caldarchaeaceae</taxon>
        <taxon>Candidatus Caldarchaeum</taxon>
    </lineage>
</organism>
<dbReference type="CDD" id="cd00353">
    <property type="entry name" value="Ribosomal_S15p_S13e"/>
    <property type="match status" value="1"/>
</dbReference>
<dbReference type="Gene3D" id="1.10.287.10">
    <property type="entry name" value="S15/NS1, RNA-binding"/>
    <property type="match status" value="1"/>
</dbReference>
<dbReference type="GO" id="GO:0070181">
    <property type="term" value="F:small ribosomal subunit rRNA binding"/>
    <property type="evidence" value="ECO:0007669"/>
    <property type="project" value="TreeGrafter"/>
</dbReference>
<dbReference type="EMBL" id="DTAD01000060">
    <property type="protein sequence ID" value="HGN90568.1"/>
    <property type="molecule type" value="Genomic_DNA"/>
</dbReference>
<dbReference type="FunFam" id="4.10.860.130:FF:000001">
    <property type="entry name" value="40S ribosomal protein S13"/>
    <property type="match status" value="1"/>
</dbReference>
<dbReference type="Pfam" id="PF00312">
    <property type="entry name" value="Ribosomal_S15"/>
    <property type="match status" value="1"/>
</dbReference>
<keyword evidence="3 4" id="KW-0687">Ribonucleoprotein</keyword>
<dbReference type="PANTHER" id="PTHR11885:SF6">
    <property type="entry name" value="SMALL RIBOSOMAL SUBUNIT PROTEIN US15"/>
    <property type="match status" value="1"/>
</dbReference>
<gene>
    <name evidence="4" type="primary">rps15</name>
    <name evidence="10" type="ORF">ENM30_00570</name>
    <name evidence="9" type="ORF">ENT82_05510</name>
    <name evidence="8" type="ORF">ENU43_03180</name>
</gene>
<keyword evidence="2 4" id="KW-0689">Ribosomal protein</keyword>
<dbReference type="Gene3D" id="4.10.860.130">
    <property type="match status" value="1"/>
</dbReference>
<dbReference type="Pfam" id="PF08069">
    <property type="entry name" value="Ribosomal_S13_N"/>
    <property type="match status" value="1"/>
</dbReference>
<evidence type="ECO:0000256" key="6">
    <source>
        <dbReference type="SAM" id="MobiDB-lite"/>
    </source>
</evidence>
<evidence type="ECO:0000313" key="8">
    <source>
        <dbReference type="EMBL" id="HGL40652.1"/>
    </source>
</evidence>
<dbReference type="GO" id="GO:0003735">
    <property type="term" value="F:structural constituent of ribosome"/>
    <property type="evidence" value="ECO:0007669"/>
    <property type="project" value="InterPro"/>
</dbReference>
<feature type="domain" description="Small ribosomal subunit protein uS15 N-terminal" evidence="7">
    <location>
        <begin position="1"/>
        <end position="60"/>
    </location>
</feature>
<dbReference type="EMBL" id="DTCM01000038">
    <property type="protein sequence ID" value="HGL40652.1"/>
    <property type="molecule type" value="Genomic_DNA"/>
</dbReference>
<dbReference type="InterPro" id="IPR012606">
    <property type="entry name" value="Ribosomal_uS15_N"/>
</dbReference>
<dbReference type="GO" id="GO:0006412">
    <property type="term" value="P:translation"/>
    <property type="evidence" value="ECO:0007669"/>
    <property type="project" value="UniProtKB-UniRule"/>
</dbReference>
<comment type="caution">
    <text evidence="9">The sequence shown here is derived from an EMBL/GenBank/DDBJ whole genome shotgun (WGS) entry which is preliminary data.</text>
</comment>
<protein>
    <recommendedName>
        <fullName evidence="4">Small ribosomal subunit protein uS15</fullName>
    </recommendedName>
</protein>
<evidence type="ECO:0000256" key="5">
    <source>
        <dbReference type="RuleBase" id="RU003919"/>
    </source>
</evidence>
<dbReference type="AlphaFoldDB" id="A0A7C4I6B2"/>
<evidence type="ECO:0000313" key="10">
    <source>
        <dbReference type="EMBL" id="HHN51785.1"/>
    </source>
</evidence>
<dbReference type="SMART" id="SM01387">
    <property type="entry name" value="Ribosomal_S15"/>
    <property type="match status" value="1"/>
</dbReference>
<dbReference type="InterPro" id="IPR009068">
    <property type="entry name" value="uS15_NS1_RNA-bd_sf"/>
</dbReference>
<evidence type="ECO:0000256" key="4">
    <source>
        <dbReference type="HAMAP-Rule" id="MF_01343"/>
    </source>
</evidence>
<dbReference type="NCBIfam" id="NF006331">
    <property type="entry name" value="PRK08561.1"/>
    <property type="match status" value="1"/>
</dbReference>
<evidence type="ECO:0000256" key="1">
    <source>
        <dbReference type="ARBA" id="ARBA00008434"/>
    </source>
</evidence>
<comment type="subunit">
    <text evidence="4">Part of the 30S ribosomal subunit.</text>
</comment>
<evidence type="ECO:0000313" key="9">
    <source>
        <dbReference type="EMBL" id="HGN90568.1"/>
    </source>
</evidence>
<feature type="region of interest" description="Disordered" evidence="6">
    <location>
        <begin position="1"/>
        <end position="21"/>
    </location>
</feature>
<dbReference type="InterPro" id="IPR023029">
    <property type="entry name" value="Ribosomal_uS15_arc_euk"/>
</dbReference>
<dbReference type="SUPFAM" id="SSF47060">
    <property type="entry name" value="S15/NS1 RNA-binding domain"/>
    <property type="match status" value="1"/>
</dbReference>
<dbReference type="PANTHER" id="PTHR11885">
    <property type="entry name" value="RIBOSOMAL PROTEIN S15P/S13E"/>
    <property type="match status" value="1"/>
</dbReference>
<accession>A0A7C4I6B2</accession>
<dbReference type="GO" id="GO:0022627">
    <property type="term" value="C:cytosolic small ribosomal subunit"/>
    <property type="evidence" value="ECO:0007669"/>
    <property type="project" value="TreeGrafter"/>
</dbReference>